<accession>A7RHC7</accession>
<reference evidence="1 2" key="1">
    <citation type="journal article" date="2007" name="Science">
        <title>Sea anemone genome reveals ancestral eumetazoan gene repertoire and genomic organization.</title>
        <authorList>
            <person name="Putnam N.H."/>
            <person name="Srivastava M."/>
            <person name="Hellsten U."/>
            <person name="Dirks B."/>
            <person name="Chapman J."/>
            <person name="Salamov A."/>
            <person name="Terry A."/>
            <person name="Shapiro H."/>
            <person name="Lindquist E."/>
            <person name="Kapitonov V.V."/>
            <person name="Jurka J."/>
            <person name="Genikhovich G."/>
            <person name="Grigoriev I.V."/>
            <person name="Lucas S.M."/>
            <person name="Steele R.E."/>
            <person name="Finnerty J.R."/>
            <person name="Technau U."/>
            <person name="Martindale M.Q."/>
            <person name="Rokhsar D.S."/>
        </authorList>
    </citation>
    <scope>NUCLEOTIDE SEQUENCE [LARGE SCALE GENOMIC DNA]</scope>
    <source>
        <strain evidence="2">CH2 X CH6</strain>
    </source>
</reference>
<proteinExistence type="predicted"/>
<evidence type="ECO:0000313" key="1">
    <source>
        <dbReference type="EMBL" id="EDO49206.1"/>
    </source>
</evidence>
<dbReference type="OrthoDB" id="5965088at2759"/>
<dbReference type="Proteomes" id="UP000001593">
    <property type="component" value="Unassembled WGS sequence"/>
</dbReference>
<dbReference type="HOGENOM" id="CLU_1827608_0_0_1"/>
<organism evidence="1 2">
    <name type="scientific">Nematostella vectensis</name>
    <name type="common">Starlet sea anemone</name>
    <dbReference type="NCBI Taxonomy" id="45351"/>
    <lineage>
        <taxon>Eukaryota</taxon>
        <taxon>Metazoa</taxon>
        <taxon>Cnidaria</taxon>
        <taxon>Anthozoa</taxon>
        <taxon>Hexacorallia</taxon>
        <taxon>Actiniaria</taxon>
        <taxon>Edwardsiidae</taxon>
        <taxon>Nematostella</taxon>
    </lineage>
</organism>
<dbReference type="STRING" id="45351.A7RHC7"/>
<name>A7RHC7_NEMVE</name>
<dbReference type="InParanoid" id="A7RHC7"/>
<sequence>MCLERPFEATLGEKPLSMTDLSQQKAYDFDFKYGQKPYDALDFAFDLKVMDRSMQTRKKRKHHRRKQKGFGRKKFPSVLFCPSLENIDEDKEVVIDPLRAKMHFDNRNLASLHKERALGGTVIEDGRKFRHRYYKREKATT</sequence>
<dbReference type="OMA" id="HYHRREK"/>
<evidence type="ECO:0000313" key="2">
    <source>
        <dbReference type="Proteomes" id="UP000001593"/>
    </source>
</evidence>
<dbReference type="EMBL" id="DS469510">
    <property type="protein sequence ID" value="EDO49206.1"/>
    <property type="molecule type" value="Genomic_DNA"/>
</dbReference>
<protein>
    <submittedName>
        <fullName evidence="1">Uncharacterized protein</fullName>
    </submittedName>
</protein>
<keyword evidence="2" id="KW-1185">Reference proteome</keyword>
<dbReference type="AlphaFoldDB" id="A7RHC7"/>
<dbReference type="KEGG" id="nve:5521605"/>
<gene>
    <name evidence="1" type="ORF">NEMVEDRAFT_v1g238273</name>
</gene>